<accession>A0A9Q1ID02</accession>
<dbReference type="Proteomes" id="UP001152622">
    <property type="component" value="Chromosome 20"/>
</dbReference>
<feature type="compositionally biased region" description="Basic and acidic residues" evidence="1">
    <location>
        <begin position="40"/>
        <end position="51"/>
    </location>
</feature>
<sequence>MGSSCDCCLWLPPQWVAAPPTGGTSGARQNSVMDDSTLESQRHKPFRDGRLTNRNVAGNLKSSPQELTKITALSEPIRGLFTGSSVSL</sequence>
<protein>
    <submittedName>
        <fullName evidence="2">Uncharacterized protein</fullName>
    </submittedName>
</protein>
<gene>
    <name evidence="2" type="ORF">SKAU_G00393430</name>
</gene>
<dbReference type="AlphaFoldDB" id="A0A9Q1ID02"/>
<feature type="region of interest" description="Disordered" evidence="1">
    <location>
        <begin position="19"/>
        <end position="58"/>
    </location>
</feature>
<evidence type="ECO:0000313" key="3">
    <source>
        <dbReference type="Proteomes" id="UP001152622"/>
    </source>
</evidence>
<evidence type="ECO:0000313" key="2">
    <source>
        <dbReference type="EMBL" id="KAJ8336000.1"/>
    </source>
</evidence>
<evidence type="ECO:0000256" key="1">
    <source>
        <dbReference type="SAM" id="MobiDB-lite"/>
    </source>
</evidence>
<comment type="caution">
    <text evidence="2">The sequence shown here is derived from an EMBL/GenBank/DDBJ whole genome shotgun (WGS) entry which is preliminary data.</text>
</comment>
<name>A0A9Q1ID02_SYNKA</name>
<keyword evidence="3" id="KW-1185">Reference proteome</keyword>
<reference evidence="2" key="1">
    <citation type="journal article" date="2023" name="Science">
        <title>Genome structures resolve the early diversification of teleost fishes.</title>
        <authorList>
            <person name="Parey E."/>
            <person name="Louis A."/>
            <person name="Montfort J."/>
            <person name="Bouchez O."/>
            <person name="Roques C."/>
            <person name="Iampietro C."/>
            <person name="Lluch J."/>
            <person name="Castinel A."/>
            <person name="Donnadieu C."/>
            <person name="Desvignes T."/>
            <person name="Floi Bucao C."/>
            <person name="Jouanno E."/>
            <person name="Wen M."/>
            <person name="Mejri S."/>
            <person name="Dirks R."/>
            <person name="Jansen H."/>
            <person name="Henkel C."/>
            <person name="Chen W.J."/>
            <person name="Zahm M."/>
            <person name="Cabau C."/>
            <person name="Klopp C."/>
            <person name="Thompson A.W."/>
            <person name="Robinson-Rechavi M."/>
            <person name="Braasch I."/>
            <person name="Lecointre G."/>
            <person name="Bobe J."/>
            <person name="Postlethwait J.H."/>
            <person name="Berthelot C."/>
            <person name="Roest Crollius H."/>
            <person name="Guiguen Y."/>
        </authorList>
    </citation>
    <scope>NUCLEOTIDE SEQUENCE</scope>
    <source>
        <strain evidence="2">WJC10195</strain>
    </source>
</reference>
<organism evidence="2 3">
    <name type="scientific">Synaphobranchus kaupii</name>
    <name type="common">Kaup's arrowtooth eel</name>
    <dbReference type="NCBI Taxonomy" id="118154"/>
    <lineage>
        <taxon>Eukaryota</taxon>
        <taxon>Metazoa</taxon>
        <taxon>Chordata</taxon>
        <taxon>Craniata</taxon>
        <taxon>Vertebrata</taxon>
        <taxon>Euteleostomi</taxon>
        <taxon>Actinopterygii</taxon>
        <taxon>Neopterygii</taxon>
        <taxon>Teleostei</taxon>
        <taxon>Anguilliformes</taxon>
        <taxon>Synaphobranchidae</taxon>
        <taxon>Synaphobranchus</taxon>
    </lineage>
</organism>
<proteinExistence type="predicted"/>
<dbReference type="EMBL" id="JAINUF010000020">
    <property type="protein sequence ID" value="KAJ8336000.1"/>
    <property type="molecule type" value="Genomic_DNA"/>
</dbReference>